<name>A0A371DNT8_9APHY</name>
<dbReference type="EMBL" id="KZ857385">
    <property type="protein sequence ID" value="RDX54189.1"/>
    <property type="molecule type" value="Genomic_DNA"/>
</dbReference>
<reference evidence="1 2" key="1">
    <citation type="journal article" date="2018" name="Biotechnol. Biofuels">
        <title>Integrative visual omics of the white-rot fungus Polyporus brumalis exposes the biotechnological potential of its oxidative enzymes for delignifying raw plant biomass.</title>
        <authorList>
            <person name="Miyauchi S."/>
            <person name="Rancon A."/>
            <person name="Drula E."/>
            <person name="Hage H."/>
            <person name="Chaduli D."/>
            <person name="Favel A."/>
            <person name="Grisel S."/>
            <person name="Henrissat B."/>
            <person name="Herpoel-Gimbert I."/>
            <person name="Ruiz-Duenas F.J."/>
            <person name="Chevret D."/>
            <person name="Hainaut M."/>
            <person name="Lin J."/>
            <person name="Wang M."/>
            <person name="Pangilinan J."/>
            <person name="Lipzen A."/>
            <person name="Lesage-Meessen L."/>
            <person name="Navarro D."/>
            <person name="Riley R."/>
            <person name="Grigoriev I.V."/>
            <person name="Zhou S."/>
            <person name="Raouche S."/>
            <person name="Rosso M.N."/>
        </authorList>
    </citation>
    <scope>NUCLEOTIDE SEQUENCE [LARGE SCALE GENOMIC DNA]</scope>
    <source>
        <strain evidence="1 2">BRFM 1820</strain>
    </source>
</reference>
<organism evidence="1 2">
    <name type="scientific">Lentinus brumalis</name>
    <dbReference type="NCBI Taxonomy" id="2498619"/>
    <lineage>
        <taxon>Eukaryota</taxon>
        <taxon>Fungi</taxon>
        <taxon>Dikarya</taxon>
        <taxon>Basidiomycota</taxon>
        <taxon>Agaricomycotina</taxon>
        <taxon>Agaricomycetes</taxon>
        <taxon>Polyporales</taxon>
        <taxon>Polyporaceae</taxon>
        <taxon>Lentinus</taxon>
    </lineage>
</organism>
<proteinExistence type="predicted"/>
<dbReference type="AlphaFoldDB" id="A0A371DNT8"/>
<gene>
    <name evidence="1" type="ORF">OH76DRAFT_1070284</name>
</gene>
<sequence>MHPTPMSHLAVAPAWSAGKSFSATPLLQACARTFWEGCNSIPQVCTHSSHEKSVACETNSVQRPSSPYPALLVFDREIDEVSMRLPRILTVANLHSGGHAVGG</sequence>
<keyword evidence="2" id="KW-1185">Reference proteome</keyword>
<evidence type="ECO:0000313" key="2">
    <source>
        <dbReference type="Proteomes" id="UP000256964"/>
    </source>
</evidence>
<protein>
    <submittedName>
        <fullName evidence="1">Uncharacterized protein</fullName>
    </submittedName>
</protein>
<dbReference type="Proteomes" id="UP000256964">
    <property type="component" value="Unassembled WGS sequence"/>
</dbReference>
<accession>A0A371DNT8</accession>
<evidence type="ECO:0000313" key="1">
    <source>
        <dbReference type="EMBL" id="RDX54189.1"/>
    </source>
</evidence>